<dbReference type="OrthoDB" id="5860380at2759"/>
<accession>A0A7I4Y0V6</accession>
<dbReference type="AlphaFoldDB" id="A0A7I4Y0V6"/>
<name>A0A7I4Y0V6_HAECO</name>
<dbReference type="InterPro" id="IPR035504">
    <property type="entry name" value="MUM1-like_PWWP"/>
</dbReference>
<keyword evidence="2" id="KW-1185">Reference proteome</keyword>
<dbReference type="SUPFAM" id="SSF63748">
    <property type="entry name" value="Tudor/PWWP/MBT"/>
    <property type="match status" value="1"/>
</dbReference>
<reference evidence="3" key="1">
    <citation type="submission" date="2020-12" db="UniProtKB">
        <authorList>
            <consortium name="WormBaseParasite"/>
        </authorList>
    </citation>
    <scope>IDENTIFICATION</scope>
    <source>
        <strain evidence="3">MHco3</strain>
    </source>
</reference>
<dbReference type="CDD" id="cd06080">
    <property type="entry name" value="PWWP_MUM1-like"/>
    <property type="match status" value="1"/>
</dbReference>
<evidence type="ECO:0000256" key="1">
    <source>
        <dbReference type="SAM" id="MobiDB-lite"/>
    </source>
</evidence>
<dbReference type="Proteomes" id="UP000025227">
    <property type="component" value="Unplaced"/>
</dbReference>
<feature type="region of interest" description="Disordered" evidence="1">
    <location>
        <begin position="169"/>
        <end position="204"/>
    </location>
</feature>
<feature type="compositionally biased region" description="Low complexity" evidence="1">
    <location>
        <begin position="334"/>
        <end position="345"/>
    </location>
</feature>
<proteinExistence type="predicted"/>
<feature type="compositionally biased region" description="Low complexity" evidence="1">
    <location>
        <begin position="313"/>
        <end position="325"/>
    </location>
</feature>
<evidence type="ECO:0000313" key="2">
    <source>
        <dbReference type="Proteomes" id="UP000025227"/>
    </source>
</evidence>
<feature type="compositionally biased region" description="Low complexity" evidence="1">
    <location>
        <begin position="182"/>
        <end position="204"/>
    </location>
</feature>
<sequence length="362" mass="39877">MVKSSSEIRKGDVIWAPYRRDPLWPALVRNSYPKKVTYIFFPLPRSEASENSSKKTPTFSCQPKAVRALSIDDVLPSHSTTDLIEAFEAAIEYLNKKGLPTGSAAPRLITKTASQGTETMSFRNSARHFPNDDKKIKASQDVICKPEMCAGSQSFANQVVEGGIAKVGDESNKAKRKPLPSSPSRAPAFAADSTTHSDTSPSPDLLAPTIFREAVSILERIWATDLVQNYVTPPRSALHLETHTGGLLSDHETDSLFDLIFFWVRDREHDSYFLPGVHLVLEVLMPEVIIQALVQARGISREAAERMVRYTPSESSCSSSTSNEVNSDHSFRNSGQSSAQKSGGSLDELARIACKERESFTE</sequence>
<protein>
    <submittedName>
        <fullName evidence="3">PWWP domain-containing protein</fullName>
    </submittedName>
</protein>
<dbReference type="OMA" id="ERIWATD"/>
<evidence type="ECO:0000313" key="3">
    <source>
        <dbReference type="WBParaSite" id="HCON_00033470-00001"/>
    </source>
</evidence>
<feature type="region of interest" description="Disordered" evidence="1">
    <location>
        <begin position="310"/>
        <end position="348"/>
    </location>
</feature>
<organism evidence="2 3">
    <name type="scientific">Haemonchus contortus</name>
    <name type="common">Barber pole worm</name>
    <dbReference type="NCBI Taxonomy" id="6289"/>
    <lineage>
        <taxon>Eukaryota</taxon>
        <taxon>Metazoa</taxon>
        <taxon>Ecdysozoa</taxon>
        <taxon>Nematoda</taxon>
        <taxon>Chromadorea</taxon>
        <taxon>Rhabditida</taxon>
        <taxon>Rhabditina</taxon>
        <taxon>Rhabditomorpha</taxon>
        <taxon>Strongyloidea</taxon>
        <taxon>Trichostrongylidae</taxon>
        <taxon>Haemonchus</taxon>
    </lineage>
</organism>
<dbReference type="WBParaSite" id="HCON_00033470-00001">
    <property type="protein sequence ID" value="HCON_00033470-00001"/>
    <property type="gene ID" value="HCON_00033470"/>
</dbReference>